<gene>
    <name evidence="2" type="ORF">GCM10022223_53050</name>
</gene>
<evidence type="ECO:0000313" key="3">
    <source>
        <dbReference type="Proteomes" id="UP001501074"/>
    </source>
</evidence>
<dbReference type="SUPFAM" id="SSF103473">
    <property type="entry name" value="MFS general substrate transporter"/>
    <property type="match status" value="1"/>
</dbReference>
<dbReference type="Proteomes" id="UP001501074">
    <property type="component" value="Unassembled WGS sequence"/>
</dbReference>
<reference evidence="3" key="1">
    <citation type="journal article" date="2019" name="Int. J. Syst. Evol. Microbiol.">
        <title>The Global Catalogue of Microorganisms (GCM) 10K type strain sequencing project: providing services to taxonomists for standard genome sequencing and annotation.</title>
        <authorList>
            <consortium name="The Broad Institute Genomics Platform"/>
            <consortium name="The Broad Institute Genome Sequencing Center for Infectious Disease"/>
            <person name="Wu L."/>
            <person name="Ma J."/>
        </authorList>
    </citation>
    <scope>NUCLEOTIDE SEQUENCE [LARGE SCALE GENOMIC DNA]</scope>
    <source>
        <strain evidence="3">JCM 16902</strain>
    </source>
</reference>
<name>A0ABP7ABQ8_9ACTN</name>
<keyword evidence="1" id="KW-0812">Transmembrane</keyword>
<keyword evidence="1" id="KW-1133">Transmembrane helix</keyword>
<keyword evidence="1" id="KW-0472">Membrane</keyword>
<accession>A0ABP7ABQ8</accession>
<evidence type="ECO:0008006" key="4">
    <source>
        <dbReference type="Google" id="ProtNLM"/>
    </source>
</evidence>
<dbReference type="InterPro" id="IPR036259">
    <property type="entry name" value="MFS_trans_sf"/>
</dbReference>
<evidence type="ECO:0000256" key="1">
    <source>
        <dbReference type="SAM" id="Phobius"/>
    </source>
</evidence>
<sequence>MPDPGRRSVLARCNPRPSTAGPLVSGLLAGVWPEVFGYRTTFGLCALTAVLAAVAFGSRSRR</sequence>
<comment type="caution">
    <text evidence="2">The sequence shown here is derived from an EMBL/GenBank/DDBJ whole genome shotgun (WGS) entry which is preliminary data.</text>
</comment>
<evidence type="ECO:0000313" key="2">
    <source>
        <dbReference type="EMBL" id="GAA3628912.1"/>
    </source>
</evidence>
<dbReference type="EMBL" id="BAAAZO010000010">
    <property type="protein sequence ID" value="GAA3628912.1"/>
    <property type="molecule type" value="Genomic_DNA"/>
</dbReference>
<keyword evidence="3" id="KW-1185">Reference proteome</keyword>
<feature type="transmembrane region" description="Helical" evidence="1">
    <location>
        <begin position="36"/>
        <end position="56"/>
    </location>
</feature>
<dbReference type="RefSeq" id="WP_231484461.1">
    <property type="nucleotide sequence ID" value="NZ_BAAAZO010000010.1"/>
</dbReference>
<proteinExistence type="predicted"/>
<protein>
    <recommendedName>
        <fullName evidence="4">Major facilitator superfamily (MFS) profile domain-containing protein</fullName>
    </recommendedName>
</protein>
<organism evidence="2 3">
    <name type="scientific">Kineosporia mesophila</name>
    <dbReference type="NCBI Taxonomy" id="566012"/>
    <lineage>
        <taxon>Bacteria</taxon>
        <taxon>Bacillati</taxon>
        <taxon>Actinomycetota</taxon>
        <taxon>Actinomycetes</taxon>
        <taxon>Kineosporiales</taxon>
        <taxon>Kineosporiaceae</taxon>
        <taxon>Kineosporia</taxon>
    </lineage>
</organism>